<evidence type="ECO:0000256" key="7">
    <source>
        <dbReference type="ARBA" id="ARBA00023180"/>
    </source>
</evidence>
<evidence type="ECO:0000256" key="4">
    <source>
        <dbReference type="ARBA" id="ARBA00022729"/>
    </source>
</evidence>
<dbReference type="InterPro" id="IPR045860">
    <property type="entry name" value="Snake_toxin-like_sf"/>
</dbReference>
<dbReference type="VEuPathDB" id="VectorBase:GAUT051019"/>
<evidence type="ECO:0000256" key="1">
    <source>
        <dbReference type="ARBA" id="ARBA00004589"/>
    </source>
</evidence>
<proteinExistence type="predicted"/>
<evidence type="ECO:0000313" key="10">
    <source>
        <dbReference type="Proteomes" id="UP000078200"/>
    </source>
</evidence>
<keyword evidence="2" id="KW-0336">GPI-anchor</keyword>
<dbReference type="PANTHER" id="PTHR33562:SF2">
    <property type="entry name" value="PROTEIN QUIVER"/>
    <property type="match status" value="1"/>
</dbReference>
<dbReference type="InterPro" id="IPR050975">
    <property type="entry name" value="Sleep_regulator"/>
</dbReference>
<keyword evidence="5" id="KW-1133">Transmembrane helix</keyword>
<keyword evidence="3" id="KW-0812">Transmembrane</keyword>
<keyword evidence="4" id="KW-0732">Signal</keyword>
<evidence type="ECO:0000256" key="2">
    <source>
        <dbReference type="ARBA" id="ARBA00022622"/>
    </source>
</evidence>
<organism evidence="9 10">
    <name type="scientific">Glossina austeni</name>
    <name type="common">Savannah tsetse fly</name>
    <dbReference type="NCBI Taxonomy" id="7395"/>
    <lineage>
        <taxon>Eukaryota</taxon>
        <taxon>Metazoa</taxon>
        <taxon>Ecdysozoa</taxon>
        <taxon>Arthropoda</taxon>
        <taxon>Hexapoda</taxon>
        <taxon>Insecta</taxon>
        <taxon>Pterygota</taxon>
        <taxon>Neoptera</taxon>
        <taxon>Endopterygota</taxon>
        <taxon>Diptera</taxon>
        <taxon>Brachycera</taxon>
        <taxon>Muscomorpha</taxon>
        <taxon>Hippoboscoidea</taxon>
        <taxon>Glossinidae</taxon>
        <taxon>Glossina</taxon>
    </lineage>
</organism>
<dbReference type="GO" id="GO:0098552">
    <property type="term" value="C:side of membrane"/>
    <property type="evidence" value="ECO:0007669"/>
    <property type="project" value="UniProtKB-KW"/>
</dbReference>
<dbReference type="EnsemblMetazoa" id="GAUT051019-RA">
    <property type="protein sequence ID" value="GAUT051019-PA"/>
    <property type="gene ID" value="GAUT051019"/>
</dbReference>
<keyword evidence="8" id="KW-0449">Lipoprotein</keyword>
<keyword evidence="10" id="KW-1185">Reference proteome</keyword>
<evidence type="ECO:0000256" key="8">
    <source>
        <dbReference type="ARBA" id="ARBA00023288"/>
    </source>
</evidence>
<comment type="subcellular location">
    <subcellularLocation>
        <location evidence="1">Membrane</location>
        <topology evidence="1">Lipid-anchor</topology>
        <topology evidence="1">GPI-anchor</topology>
    </subcellularLocation>
</comment>
<evidence type="ECO:0000256" key="3">
    <source>
        <dbReference type="ARBA" id="ARBA00022692"/>
    </source>
</evidence>
<protein>
    <submittedName>
        <fullName evidence="9">Uncharacterized protein</fullName>
    </submittedName>
</protein>
<dbReference type="AlphaFoldDB" id="A0A1A9VXR0"/>
<dbReference type="Proteomes" id="UP000078200">
    <property type="component" value="Unassembled WGS sequence"/>
</dbReference>
<keyword evidence="6" id="KW-0472">Membrane</keyword>
<evidence type="ECO:0000256" key="6">
    <source>
        <dbReference type="ARBA" id="ARBA00023136"/>
    </source>
</evidence>
<accession>A0A1A9VXR0</accession>
<reference evidence="9" key="1">
    <citation type="submission" date="2020-05" db="UniProtKB">
        <authorList>
            <consortium name="EnsemblMetazoa"/>
        </authorList>
    </citation>
    <scope>IDENTIFICATION</scope>
    <source>
        <strain evidence="9">TTRI</strain>
    </source>
</reference>
<evidence type="ECO:0000313" key="9">
    <source>
        <dbReference type="EnsemblMetazoa" id="GAUT051019-PA"/>
    </source>
</evidence>
<dbReference type="PANTHER" id="PTHR33562">
    <property type="entry name" value="ATILLA, ISOFORM B-RELATED-RELATED"/>
    <property type="match status" value="1"/>
</dbReference>
<sequence>MKEANTSPIPWLADDMCNKILCIVIFSLFFKEVSNLRCHVCNSRDHLSCDDIMYSADPRYLTECVQNLSTCAVLKGQWGGIRHILLRRGCGPLHSCHQAHAICCQCDTDGCNFSNDCIDPTPENISSCKYPARFTSIGMDKFMTLFVIWMIIHFNSSHAQDQTENPDEEEDEDHSGFKCYNCSSYSQPDCYGLAWGQAKYLHSCLEKSCSLVEMEHPFMLGVAIRVRRCGVFMTCDHVEYPVCCSCDLDGCNGEKSEKTSWFLFKIQIIVASLSFPLKYFLQITERFLSCDVQNTKNSIEECEQAYDVMHYFDNTQTEDYEDNIFGSEEEDEDMAIGYKLKTVSITAENQFKCYNCNAMHQPDCNDVKRGQRKYLHACYESSCSLLEMEHQYSRMFLANVVGLYVKVRRCGLAMDCYHIDYPICCQCEADGCNGGSHCSRAHDPLMDSLILCHHCT</sequence>
<keyword evidence="7" id="KW-0325">Glycoprotein</keyword>
<dbReference type="SUPFAM" id="SSF57302">
    <property type="entry name" value="Snake toxin-like"/>
    <property type="match status" value="1"/>
</dbReference>
<evidence type="ECO:0000256" key="5">
    <source>
        <dbReference type="ARBA" id="ARBA00022989"/>
    </source>
</evidence>
<name>A0A1A9VXR0_GLOAU</name>